<comment type="similarity">
    <text evidence="1 5 6">Belongs to the universal ribosomal protein uS9 family.</text>
</comment>
<dbReference type="PANTHER" id="PTHR21569:SF1">
    <property type="entry name" value="SMALL RIBOSOMAL SUBUNIT PROTEIN US9M"/>
    <property type="match status" value="1"/>
</dbReference>
<comment type="caution">
    <text evidence="8">The sequence shown here is derived from an EMBL/GenBank/DDBJ whole genome shotgun (WGS) entry which is preliminary data.</text>
</comment>
<dbReference type="PANTHER" id="PTHR21569">
    <property type="entry name" value="RIBOSOMAL PROTEIN S9"/>
    <property type="match status" value="1"/>
</dbReference>
<organism evidence="8 9">
    <name type="scientific">Rubripirellula reticaptiva</name>
    <dbReference type="NCBI Taxonomy" id="2528013"/>
    <lineage>
        <taxon>Bacteria</taxon>
        <taxon>Pseudomonadati</taxon>
        <taxon>Planctomycetota</taxon>
        <taxon>Planctomycetia</taxon>
        <taxon>Pirellulales</taxon>
        <taxon>Pirellulaceae</taxon>
        <taxon>Rubripirellula</taxon>
    </lineage>
</organism>
<dbReference type="NCBIfam" id="NF001099">
    <property type="entry name" value="PRK00132.1"/>
    <property type="match status" value="1"/>
</dbReference>
<dbReference type="AlphaFoldDB" id="A0A5C6FDB2"/>
<sequence length="137" mass="15017">MIAVKKDKINGDALGTGRRKSSVARVRVRAGSGKITVNTLPIEQYFANEQDRVSIMQTLDAAEHADKVDVVVRVSGGGMTGQSGAIRMGLARALCSFDETLHDPMREGSFLTRDSRMKERKKPGLRGARRGVQFSKR</sequence>
<keyword evidence="2 5" id="KW-0689">Ribosomal protein</keyword>
<dbReference type="OrthoDB" id="9803965at2"/>
<dbReference type="HAMAP" id="MF_00532_B">
    <property type="entry name" value="Ribosomal_uS9_B"/>
    <property type="match status" value="1"/>
</dbReference>
<dbReference type="PROSITE" id="PS00360">
    <property type="entry name" value="RIBOSOMAL_S9"/>
    <property type="match status" value="1"/>
</dbReference>
<dbReference type="Proteomes" id="UP000317977">
    <property type="component" value="Unassembled WGS sequence"/>
</dbReference>
<evidence type="ECO:0000256" key="3">
    <source>
        <dbReference type="ARBA" id="ARBA00023274"/>
    </source>
</evidence>
<keyword evidence="3 5" id="KW-0687">Ribonucleoprotein</keyword>
<dbReference type="GO" id="GO:0022627">
    <property type="term" value="C:cytosolic small ribosomal subunit"/>
    <property type="evidence" value="ECO:0007669"/>
    <property type="project" value="TreeGrafter"/>
</dbReference>
<dbReference type="InterPro" id="IPR020574">
    <property type="entry name" value="Ribosomal_uS9_CS"/>
</dbReference>
<name>A0A5C6FDB2_9BACT</name>
<dbReference type="Pfam" id="PF00380">
    <property type="entry name" value="Ribosomal_S9"/>
    <property type="match status" value="1"/>
</dbReference>
<evidence type="ECO:0000256" key="5">
    <source>
        <dbReference type="HAMAP-Rule" id="MF_00532"/>
    </source>
</evidence>
<dbReference type="Gene3D" id="3.30.230.10">
    <property type="match status" value="1"/>
</dbReference>
<dbReference type="RefSeq" id="WP_146532460.1">
    <property type="nucleotide sequence ID" value="NZ_SJPX01000001.1"/>
</dbReference>
<dbReference type="GO" id="GO:0006412">
    <property type="term" value="P:translation"/>
    <property type="evidence" value="ECO:0007669"/>
    <property type="project" value="UniProtKB-UniRule"/>
</dbReference>
<evidence type="ECO:0000256" key="6">
    <source>
        <dbReference type="RuleBase" id="RU003815"/>
    </source>
</evidence>
<protein>
    <recommendedName>
        <fullName evidence="4 5">Small ribosomal subunit protein uS9</fullName>
    </recommendedName>
</protein>
<dbReference type="InterPro" id="IPR014721">
    <property type="entry name" value="Ribsml_uS5_D2-typ_fold_subgr"/>
</dbReference>
<dbReference type="GO" id="GO:0003735">
    <property type="term" value="F:structural constituent of ribosome"/>
    <property type="evidence" value="ECO:0007669"/>
    <property type="project" value="InterPro"/>
</dbReference>
<evidence type="ECO:0000256" key="1">
    <source>
        <dbReference type="ARBA" id="ARBA00005251"/>
    </source>
</evidence>
<dbReference type="FunFam" id="3.30.230.10:FF:000001">
    <property type="entry name" value="30S ribosomal protein S9"/>
    <property type="match status" value="1"/>
</dbReference>
<reference evidence="8 9" key="1">
    <citation type="submission" date="2019-02" db="EMBL/GenBank/DDBJ databases">
        <title>Deep-cultivation of Planctomycetes and their phenomic and genomic characterization uncovers novel biology.</title>
        <authorList>
            <person name="Wiegand S."/>
            <person name="Jogler M."/>
            <person name="Boedeker C."/>
            <person name="Pinto D."/>
            <person name="Vollmers J."/>
            <person name="Rivas-Marin E."/>
            <person name="Kohn T."/>
            <person name="Peeters S.H."/>
            <person name="Heuer A."/>
            <person name="Rast P."/>
            <person name="Oberbeckmann S."/>
            <person name="Bunk B."/>
            <person name="Jeske O."/>
            <person name="Meyerdierks A."/>
            <person name="Storesund J.E."/>
            <person name="Kallscheuer N."/>
            <person name="Luecker S."/>
            <person name="Lage O.M."/>
            <person name="Pohl T."/>
            <person name="Merkel B.J."/>
            <person name="Hornburger P."/>
            <person name="Mueller R.-W."/>
            <person name="Bruemmer F."/>
            <person name="Labrenz M."/>
            <person name="Spormann A.M."/>
            <person name="Op Den Camp H."/>
            <person name="Overmann J."/>
            <person name="Amann R."/>
            <person name="Jetten M.S.M."/>
            <person name="Mascher T."/>
            <person name="Medema M.H."/>
            <person name="Devos D.P."/>
            <person name="Kaster A.-K."/>
            <person name="Ovreas L."/>
            <person name="Rohde M."/>
            <person name="Galperin M.Y."/>
            <person name="Jogler C."/>
        </authorList>
    </citation>
    <scope>NUCLEOTIDE SEQUENCE [LARGE SCALE GENOMIC DNA]</scope>
    <source>
        <strain evidence="8 9">Poly59</strain>
    </source>
</reference>
<feature type="compositionally biased region" description="Basic residues" evidence="7">
    <location>
        <begin position="118"/>
        <end position="137"/>
    </location>
</feature>
<evidence type="ECO:0000256" key="7">
    <source>
        <dbReference type="SAM" id="MobiDB-lite"/>
    </source>
</evidence>
<evidence type="ECO:0000256" key="2">
    <source>
        <dbReference type="ARBA" id="ARBA00022980"/>
    </source>
</evidence>
<dbReference type="GO" id="GO:0003723">
    <property type="term" value="F:RNA binding"/>
    <property type="evidence" value="ECO:0007669"/>
    <property type="project" value="TreeGrafter"/>
</dbReference>
<dbReference type="SUPFAM" id="SSF54211">
    <property type="entry name" value="Ribosomal protein S5 domain 2-like"/>
    <property type="match status" value="1"/>
</dbReference>
<dbReference type="EMBL" id="SJPX01000001">
    <property type="protein sequence ID" value="TWU57581.1"/>
    <property type="molecule type" value="Genomic_DNA"/>
</dbReference>
<dbReference type="InterPro" id="IPR023035">
    <property type="entry name" value="Ribosomal_uS9_bac/plastid"/>
</dbReference>
<evidence type="ECO:0000313" key="8">
    <source>
        <dbReference type="EMBL" id="TWU57581.1"/>
    </source>
</evidence>
<dbReference type="InterPro" id="IPR000754">
    <property type="entry name" value="Ribosomal_uS9"/>
</dbReference>
<accession>A0A5C6FDB2</accession>
<evidence type="ECO:0000256" key="4">
    <source>
        <dbReference type="ARBA" id="ARBA00035259"/>
    </source>
</evidence>
<feature type="region of interest" description="Disordered" evidence="7">
    <location>
        <begin position="114"/>
        <end position="137"/>
    </location>
</feature>
<dbReference type="InterPro" id="IPR020568">
    <property type="entry name" value="Ribosomal_Su5_D2-typ_SF"/>
</dbReference>
<gene>
    <name evidence="5 8" type="primary">rpsI</name>
    <name evidence="8" type="ORF">Poly59_04880</name>
</gene>
<proteinExistence type="inferred from homology"/>
<evidence type="ECO:0000313" key="9">
    <source>
        <dbReference type="Proteomes" id="UP000317977"/>
    </source>
</evidence>
<keyword evidence="9" id="KW-1185">Reference proteome</keyword>